<keyword evidence="2" id="KW-1185">Reference proteome</keyword>
<dbReference type="EMBL" id="LXQA010471466">
    <property type="protein sequence ID" value="MCI53938.1"/>
    <property type="molecule type" value="Genomic_DNA"/>
</dbReference>
<evidence type="ECO:0000313" key="2">
    <source>
        <dbReference type="Proteomes" id="UP000265520"/>
    </source>
</evidence>
<feature type="non-terminal residue" evidence="1">
    <location>
        <position position="1"/>
    </location>
</feature>
<organism evidence="1 2">
    <name type="scientific">Trifolium medium</name>
    <dbReference type="NCBI Taxonomy" id="97028"/>
    <lineage>
        <taxon>Eukaryota</taxon>
        <taxon>Viridiplantae</taxon>
        <taxon>Streptophyta</taxon>
        <taxon>Embryophyta</taxon>
        <taxon>Tracheophyta</taxon>
        <taxon>Spermatophyta</taxon>
        <taxon>Magnoliopsida</taxon>
        <taxon>eudicotyledons</taxon>
        <taxon>Gunneridae</taxon>
        <taxon>Pentapetalae</taxon>
        <taxon>rosids</taxon>
        <taxon>fabids</taxon>
        <taxon>Fabales</taxon>
        <taxon>Fabaceae</taxon>
        <taxon>Papilionoideae</taxon>
        <taxon>50 kb inversion clade</taxon>
        <taxon>NPAAA clade</taxon>
        <taxon>Hologalegina</taxon>
        <taxon>IRL clade</taxon>
        <taxon>Trifolieae</taxon>
        <taxon>Trifolium</taxon>
    </lineage>
</organism>
<protein>
    <submittedName>
        <fullName evidence="1">Uncharacterized protein</fullName>
    </submittedName>
</protein>
<sequence>PLGGANVPHGVASPPVVAGVLSPRTALGVSFDRVFDGDPQLFSFSVPFSSLV</sequence>
<reference evidence="1 2" key="1">
    <citation type="journal article" date="2018" name="Front. Plant Sci.">
        <title>Red Clover (Trifolium pratense) and Zigzag Clover (T. medium) - A Picture of Genomic Similarities and Differences.</title>
        <authorList>
            <person name="Dluhosova J."/>
            <person name="Istvanek J."/>
            <person name="Nedelnik J."/>
            <person name="Repkova J."/>
        </authorList>
    </citation>
    <scope>NUCLEOTIDE SEQUENCE [LARGE SCALE GENOMIC DNA]</scope>
    <source>
        <strain evidence="2">cv. 10/8</strain>
        <tissue evidence="1">Leaf</tissue>
    </source>
</reference>
<name>A0A392SYL8_9FABA</name>
<comment type="caution">
    <text evidence="1">The sequence shown here is derived from an EMBL/GenBank/DDBJ whole genome shotgun (WGS) entry which is preliminary data.</text>
</comment>
<evidence type="ECO:0000313" key="1">
    <source>
        <dbReference type="EMBL" id="MCI53938.1"/>
    </source>
</evidence>
<proteinExistence type="predicted"/>
<dbReference type="Proteomes" id="UP000265520">
    <property type="component" value="Unassembled WGS sequence"/>
</dbReference>
<dbReference type="AlphaFoldDB" id="A0A392SYL8"/>
<accession>A0A392SYL8</accession>